<evidence type="ECO:0000313" key="5">
    <source>
        <dbReference type="EMBL" id="KAF6027638.1"/>
    </source>
</evidence>
<evidence type="ECO:0000256" key="4">
    <source>
        <dbReference type="ARBA" id="ARBA00025740"/>
    </source>
</evidence>
<protein>
    <submittedName>
        <fullName evidence="5">WDR45</fullName>
    </submittedName>
</protein>
<dbReference type="Pfam" id="PF21032">
    <property type="entry name" value="PROPPIN"/>
    <property type="match status" value="1"/>
</dbReference>
<evidence type="ECO:0000313" key="6">
    <source>
        <dbReference type="Proteomes" id="UP000593567"/>
    </source>
</evidence>
<dbReference type="InterPro" id="IPR036322">
    <property type="entry name" value="WD40_repeat_dom_sf"/>
</dbReference>
<evidence type="ECO:0000256" key="1">
    <source>
        <dbReference type="ARBA" id="ARBA00022574"/>
    </source>
</evidence>
<dbReference type="EMBL" id="VXIV02002057">
    <property type="protein sequence ID" value="KAF6027638.1"/>
    <property type="molecule type" value="Genomic_DNA"/>
</dbReference>
<dbReference type="AlphaFoldDB" id="A0A7J7JQB2"/>
<dbReference type="Proteomes" id="UP000593567">
    <property type="component" value="Unassembled WGS sequence"/>
</dbReference>
<keyword evidence="1" id="KW-0853">WD repeat</keyword>
<keyword evidence="3" id="KW-0072">Autophagy</keyword>
<dbReference type="OrthoDB" id="1667587at2759"/>
<comment type="caution">
    <text evidence="5">The sequence shown here is derived from an EMBL/GenBank/DDBJ whole genome shotgun (WGS) entry which is preliminary data.</text>
</comment>
<dbReference type="GO" id="GO:0005737">
    <property type="term" value="C:cytoplasm"/>
    <property type="evidence" value="ECO:0007669"/>
    <property type="project" value="UniProtKB-ARBA"/>
</dbReference>
<proteinExistence type="inferred from homology"/>
<accession>A0A7J7JQB2</accession>
<evidence type="ECO:0000256" key="3">
    <source>
        <dbReference type="ARBA" id="ARBA00023006"/>
    </source>
</evidence>
<keyword evidence="6" id="KW-1185">Reference proteome</keyword>
<dbReference type="PANTHER" id="PTHR11227">
    <property type="entry name" value="WD-REPEAT PROTEIN INTERACTING WITH PHOSPHOINOSIDES WIPI -RELATED"/>
    <property type="match status" value="1"/>
</dbReference>
<keyword evidence="2" id="KW-0677">Repeat</keyword>
<gene>
    <name evidence="5" type="ORF">EB796_014055</name>
</gene>
<dbReference type="GO" id="GO:0006914">
    <property type="term" value="P:autophagy"/>
    <property type="evidence" value="ECO:0007669"/>
    <property type="project" value="UniProtKB-KW"/>
</dbReference>
<name>A0A7J7JQB2_BUGNE</name>
<dbReference type="SUPFAM" id="SSF50978">
    <property type="entry name" value="WD40 repeat-like"/>
    <property type="match status" value="1"/>
</dbReference>
<dbReference type="InterPro" id="IPR015943">
    <property type="entry name" value="WD40/YVTN_repeat-like_dom_sf"/>
</dbReference>
<evidence type="ECO:0000256" key="2">
    <source>
        <dbReference type="ARBA" id="ARBA00022737"/>
    </source>
</evidence>
<dbReference type="InterPro" id="IPR001680">
    <property type="entry name" value="WD40_rpt"/>
</dbReference>
<reference evidence="5" key="1">
    <citation type="submission" date="2020-06" db="EMBL/GenBank/DDBJ databases">
        <title>Draft genome of Bugula neritina, a colonial animal packing powerful symbionts and potential medicines.</title>
        <authorList>
            <person name="Rayko M."/>
        </authorList>
    </citation>
    <scope>NUCLEOTIDE SEQUENCE [LARGE SCALE GENOMIC DNA]</scope>
    <source>
        <strain evidence="5">Kwan_BN1</strain>
    </source>
</reference>
<organism evidence="5 6">
    <name type="scientific">Bugula neritina</name>
    <name type="common">Brown bryozoan</name>
    <name type="synonym">Sertularia neritina</name>
    <dbReference type="NCBI Taxonomy" id="10212"/>
    <lineage>
        <taxon>Eukaryota</taxon>
        <taxon>Metazoa</taxon>
        <taxon>Spiralia</taxon>
        <taxon>Lophotrochozoa</taxon>
        <taxon>Bryozoa</taxon>
        <taxon>Gymnolaemata</taxon>
        <taxon>Cheilostomatida</taxon>
        <taxon>Flustrina</taxon>
        <taxon>Buguloidea</taxon>
        <taxon>Bugulidae</taxon>
        <taxon>Bugula</taxon>
    </lineage>
</organism>
<dbReference type="InterPro" id="IPR048720">
    <property type="entry name" value="PROPPIN"/>
</dbReference>
<dbReference type="SMART" id="SM00320">
    <property type="entry name" value="WD40"/>
    <property type="match status" value="2"/>
</dbReference>
<dbReference type="Gene3D" id="2.130.10.10">
    <property type="entry name" value="YVTN repeat-like/Quinoprotein amine dehydrogenase"/>
    <property type="match status" value="1"/>
</dbReference>
<comment type="similarity">
    <text evidence="4">Belongs to the WD repeat PROPPIN family.</text>
</comment>
<sequence>MSRLNEVRFNRESTIFMTSGSDGFRVFYIDPLMQMYHVTTQHIGAGNVLLAEISKNSNLIVIVCENSADSFMLWDAESQKVRRVVCFNGDVITNLKFLGDKLIVVRKTKVHIWSFVPELESVYEYEARSEDGFSRSRKVGSVQIVDFGHSEHTQVSPNIIPAHKHEVTCIALNSDGSKVATASEHGTIIRLFNTTTKEKLLELRRGQDPARVFSISFSPDSSALCVTSDKGTVHIFAILKSSLNQRSALPNVGGIVSSHTDAQWSPVKFTVPAELACVCTFLKNKRSTVVALCVDGSYHMYRFSLDPASCKAEAYEKFLELGDSMEM</sequence>